<dbReference type="Gene3D" id="2.60.40.1170">
    <property type="entry name" value="Mu homology domain, subdomain B"/>
    <property type="match status" value="1"/>
</dbReference>
<dbReference type="Pfam" id="PF00928">
    <property type="entry name" value="Adap_comp_sub"/>
    <property type="match status" value="1"/>
</dbReference>
<dbReference type="InterPro" id="IPR036168">
    <property type="entry name" value="AP2_Mu_C_sf"/>
</dbReference>
<evidence type="ECO:0000313" key="8">
    <source>
        <dbReference type="Proteomes" id="UP000663131"/>
    </source>
</evidence>
<keyword evidence="3" id="KW-0653">Protein transport</keyword>
<dbReference type="AlphaFoldDB" id="A0A871R4B4"/>
<feature type="compositionally biased region" description="Basic and acidic residues" evidence="5">
    <location>
        <begin position="131"/>
        <end position="145"/>
    </location>
</feature>
<reference evidence="7" key="1">
    <citation type="submission" date="2020-10" db="EMBL/GenBank/DDBJ databases">
        <authorList>
            <person name="Palmer J.M."/>
        </authorList>
    </citation>
    <scope>NUCLEOTIDE SEQUENCE</scope>
    <source>
        <strain evidence="7">UCD 2041</strain>
    </source>
</reference>
<accession>A0A871R4B4</accession>
<feature type="region of interest" description="Disordered" evidence="5">
    <location>
        <begin position="103"/>
        <end position="190"/>
    </location>
</feature>
<dbReference type="GO" id="GO:0006886">
    <property type="term" value="P:intracellular protein transport"/>
    <property type="evidence" value="ECO:0007669"/>
    <property type="project" value="InterPro"/>
</dbReference>
<feature type="compositionally biased region" description="Polar residues" evidence="5">
    <location>
        <begin position="167"/>
        <end position="190"/>
    </location>
</feature>
<keyword evidence="4" id="KW-0472">Membrane</keyword>
<protein>
    <recommendedName>
        <fullName evidence="6">MHD domain-containing protein</fullName>
    </recommendedName>
</protein>
<dbReference type="KEGG" id="bbrx:BRETT_001095"/>
<dbReference type="GO" id="GO:0012505">
    <property type="term" value="C:endomembrane system"/>
    <property type="evidence" value="ECO:0007669"/>
    <property type="project" value="UniProtKB-SubCell"/>
</dbReference>
<proteinExistence type="predicted"/>
<dbReference type="GeneID" id="64573020"/>
<evidence type="ECO:0000256" key="4">
    <source>
        <dbReference type="ARBA" id="ARBA00023136"/>
    </source>
</evidence>
<reference evidence="7" key="2">
    <citation type="journal article" name="BMC Genomics">
        <title>New genome assemblies reveal patterns of domestication and adaptation across Brettanomyces (Dekkera) species.</title>
        <authorList>
            <person name="Roach M.J."/>
            <person name="Borneman A.R."/>
        </authorList>
    </citation>
    <scope>NUCLEOTIDE SEQUENCE</scope>
    <source>
        <strain evidence="7">UCD 2041</strain>
    </source>
</reference>
<name>A0A871R4B4_DEKBR</name>
<feature type="compositionally biased region" description="Acidic residues" evidence="5">
    <location>
        <begin position="103"/>
        <end position="126"/>
    </location>
</feature>
<dbReference type="PROSITE" id="PS51072">
    <property type="entry name" value="MHD"/>
    <property type="match status" value="1"/>
</dbReference>
<feature type="domain" description="MHD" evidence="6">
    <location>
        <begin position="361"/>
        <end position="637"/>
    </location>
</feature>
<dbReference type="InterPro" id="IPR028565">
    <property type="entry name" value="MHD"/>
</dbReference>
<dbReference type="OrthoDB" id="870at2759"/>
<dbReference type="RefSeq" id="XP_041137866.1">
    <property type="nucleotide sequence ID" value="XM_041279652.1"/>
</dbReference>
<comment type="subcellular location">
    <subcellularLocation>
        <location evidence="1">Endomembrane system</location>
    </subcellularLocation>
</comment>
<evidence type="ECO:0000259" key="6">
    <source>
        <dbReference type="PROSITE" id="PS51072"/>
    </source>
</evidence>
<dbReference type="Proteomes" id="UP000663131">
    <property type="component" value="Chromosome 8"/>
</dbReference>
<evidence type="ECO:0000256" key="2">
    <source>
        <dbReference type="ARBA" id="ARBA00022448"/>
    </source>
</evidence>
<sequence length="637" mass="71253">MSLIECVFIVDEEDNLIFEYTVKPSSPTYSYVHEQLLRIATDNSFSNTSDFSTPKCIHCFTSDAVIDSVLEIDSKWRVAWNRVDNVYLIAVGRIASRYVDVYSDDEDNDEDEDENDVDVEVEDDDSSNSNDKSDANGENSEKSYDEDASNTLQPLDEQDSIDDQNKVNDGSSPVNSEKNMNLGSDSNSVSRKPLVSMNINPAQYFDFFKTFSFVAKVFLETKRLTPANVTRYSYRLVFLLQVMIDGSSPYITDLNQLRELLPNDSIFKKILSTTRQIQQTASKSIQTMNQINNSLDRGLNLSRIRNSSIFEKSGNQVPWREANLKYTQNEMFVDVVEKIDYIIPRSGSINNTSASILNLGSAYYELPGVNSNSAPTRKHNGTPVVAAINGKITFNSSLSGMPKIQLVLDLSRHNIGVPMFHRCVDLGTWTNTGHVIEFIPPNEKFILMQYRLNLLSNSERESPRNPSYYTGLVSTTFSSGLGLAKNVFVVNVHTNTDSSVKSINDLDIEIRLPAPKSTVNWIVKVLRITQGSLELKSPGEYHWVFDKETPLGMSFTLRGEIKREGEEDVDPSSIPGFDSSKITAVEPMYLKVGYQNKGSVPSGISVKSLNIISGLPGKVKPYKGVKYTTLTGDVQVR</sequence>
<dbReference type="GO" id="GO:0030131">
    <property type="term" value="C:clathrin adaptor complex"/>
    <property type="evidence" value="ECO:0007669"/>
    <property type="project" value="InterPro"/>
</dbReference>
<dbReference type="PRINTS" id="PR00314">
    <property type="entry name" value="CLATHRINADPT"/>
</dbReference>
<dbReference type="SUPFAM" id="SSF49447">
    <property type="entry name" value="Second domain of Mu2 adaptin subunit (ap50) of ap2 adaptor"/>
    <property type="match status" value="1"/>
</dbReference>
<dbReference type="InterPro" id="IPR050431">
    <property type="entry name" value="Adaptor_comp_med_subunit"/>
</dbReference>
<dbReference type="InterPro" id="IPR001392">
    <property type="entry name" value="Clathrin_mu"/>
</dbReference>
<evidence type="ECO:0000256" key="5">
    <source>
        <dbReference type="SAM" id="MobiDB-lite"/>
    </source>
</evidence>
<organism evidence="7 8">
    <name type="scientific">Dekkera bruxellensis</name>
    <name type="common">Brettanomyces custersii</name>
    <dbReference type="NCBI Taxonomy" id="5007"/>
    <lineage>
        <taxon>Eukaryota</taxon>
        <taxon>Fungi</taxon>
        <taxon>Dikarya</taxon>
        <taxon>Ascomycota</taxon>
        <taxon>Saccharomycotina</taxon>
        <taxon>Pichiomycetes</taxon>
        <taxon>Pichiales</taxon>
        <taxon>Pichiaceae</taxon>
        <taxon>Brettanomyces</taxon>
    </lineage>
</organism>
<dbReference type="GO" id="GO:0016192">
    <property type="term" value="P:vesicle-mediated transport"/>
    <property type="evidence" value="ECO:0007669"/>
    <property type="project" value="InterPro"/>
</dbReference>
<evidence type="ECO:0000313" key="7">
    <source>
        <dbReference type="EMBL" id="QOU21373.1"/>
    </source>
</evidence>
<evidence type="ECO:0000256" key="1">
    <source>
        <dbReference type="ARBA" id="ARBA00004308"/>
    </source>
</evidence>
<dbReference type="PANTHER" id="PTHR10529">
    <property type="entry name" value="AP COMPLEX SUBUNIT MU"/>
    <property type="match status" value="1"/>
</dbReference>
<gene>
    <name evidence="7" type="ORF">BRETT_001095</name>
</gene>
<dbReference type="EMBL" id="CP063136">
    <property type="protein sequence ID" value="QOU21373.1"/>
    <property type="molecule type" value="Genomic_DNA"/>
</dbReference>
<keyword evidence="2" id="KW-0813">Transport</keyword>
<evidence type="ECO:0000256" key="3">
    <source>
        <dbReference type="ARBA" id="ARBA00022927"/>
    </source>
</evidence>